<dbReference type="PANTHER" id="PTHR33116:SF84">
    <property type="entry name" value="RNA-DIRECTED DNA POLYMERASE"/>
    <property type="match status" value="1"/>
</dbReference>
<organism evidence="1">
    <name type="scientific">Tanacetum cinerariifolium</name>
    <name type="common">Dalmatian daisy</name>
    <name type="synonym">Chrysanthemum cinerariifolium</name>
    <dbReference type="NCBI Taxonomy" id="118510"/>
    <lineage>
        <taxon>Eukaryota</taxon>
        <taxon>Viridiplantae</taxon>
        <taxon>Streptophyta</taxon>
        <taxon>Embryophyta</taxon>
        <taxon>Tracheophyta</taxon>
        <taxon>Spermatophyta</taxon>
        <taxon>Magnoliopsida</taxon>
        <taxon>eudicotyledons</taxon>
        <taxon>Gunneridae</taxon>
        <taxon>Pentapetalae</taxon>
        <taxon>asterids</taxon>
        <taxon>campanulids</taxon>
        <taxon>Asterales</taxon>
        <taxon>Asteraceae</taxon>
        <taxon>Asteroideae</taxon>
        <taxon>Anthemideae</taxon>
        <taxon>Anthemidinae</taxon>
        <taxon>Tanacetum</taxon>
    </lineage>
</organism>
<dbReference type="EMBL" id="BKCJ010241020">
    <property type="protein sequence ID" value="GEZ10238.1"/>
    <property type="molecule type" value="Genomic_DNA"/>
</dbReference>
<proteinExistence type="predicted"/>
<dbReference type="PANTHER" id="PTHR33116">
    <property type="entry name" value="REVERSE TRANSCRIPTASE ZINC-BINDING DOMAIN-CONTAINING PROTEIN-RELATED-RELATED"/>
    <property type="match status" value="1"/>
</dbReference>
<keyword evidence="1" id="KW-0548">Nucleotidyltransferase</keyword>
<evidence type="ECO:0000313" key="1">
    <source>
        <dbReference type="EMBL" id="GEZ10238.1"/>
    </source>
</evidence>
<dbReference type="AlphaFoldDB" id="A0A699I1M6"/>
<name>A0A699I1M6_TANCI</name>
<reference evidence="1" key="1">
    <citation type="journal article" date="2019" name="Sci. Rep.">
        <title>Draft genome of Tanacetum cinerariifolium, the natural source of mosquito coil.</title>
        <authorList>
            <person name="Yamashiro T."/>
            <person name="Shiraishi A."/>
            <person name="Satake H."/>
            <person name="Nakayama K."/>
        </authorList>
    </citation>
    <scope>NUCLEOTIDE SEQUENCE</scope>
</reference>
<comment type="caution">
    <text evidence="1">The sequence shown here is derived from an EMBL/GenBank/DDBJ whole genome shotgun (WGS) entry which is preliminary data.</text>
</comment>
<accession>A0A699I1M6</accession>
<gene>
    <name evidence="1" type="ORF">Tci_482211</name>
</gene>
<sequence length="140" mass="15823">MEVFNLIIKQRISEETNFKYHLGCKKLLITHLCFADDLLVLCHGDTASVKVIKQALEDFSKISGLYPNLGKSTIFCGSMDDVTIARILNIIPFKRGKLPVRCLGVPLVSKQLGVNDCKSIVDKVKSRVHDWKNKSLFICW</sequence>
<protein>
    <submittedName>
        <fullName evidence="1">RNA-directed DNA polymerase, eukaryota, reverse transcriptase zinc-binding domain protein</fullName>
    </submittedName>
</protein>
<keyword evidence="1" id="KW-0808">Transferase</keyword>
<dbReference type="GO" id="GO:0003964">
    <property type="term" value="F:RNA-directed DNA polymerase activity"/>
    <property type="evidence" value="ECO:0007669"/>
    <property type="project" value="UniProtKB-KW"/>
</dbReference>
<keyword evidence="1" id="KW-0695">RNA-directed DNA polymerase</keyword>